<keyword evidence="3" id="KW-1185">Reference proteome</keyword>
<keyword evidence="1" id="KW-0812">Transmembrane</keyword>
<dbReference type="Proteomes" id="UP000436088">
    <property type="component" value="Unassembled WGS sequence"/>
</dbReference>
<gene>
    <name evidence="2" type="ORF">F3Y22_tig00111088pilonHSYRG00180</name>
</gene>
<proteinExistence type="predicted"/>
<protein>
    <submittedName>
        <fullName evidence="2">Uncharacterized protein</fullName>
    </submittedName>
</protein>
<accession>A0A6A2Z3F4</accession>
<comment type="caution">
    <text evidence="2">The sequence shown here is derived from an EMBL/GenBank/DDBJ whole genome shotgun (WGS) entry which is preliminary data.</text>
</comment>
<feature type="transmembrane region" description="Helical" evidence="1">
    <location>
        <begin position="21"/>
        <end position="40"/>
    </location>
</feature>
<name>A0A6A2Z3F4_HIBSY</name>
<reference evidence="2" key="1">
    <citation type="submission" date="2019-09" db="EMBL/GenBank/DDBJ databases">
        <title>Draft genome information of white flower Hibiscus syriacus.</title>
        <authorList>
            <person name="Kim Y.-M."/>
        </authorList>
    </citation>
    <scope>NUCLEOTIDE SEQUENCE [LARGE SCALE GENOMIC DNA]</scope>
    <source>
        <strain evidence="2">YM2019G1</strain>
    </source>
</reference>
<evidence type="ECO:0000313" key="3">
    <source>
        <dbReference type="Proteomes" id="UP000436088"/>
    </source>
</evidence>
<sequence>MVNARSAPAPMVTTPKLVRMRVGVLMAFLFIEVCCALLYLCNIIPCVAFSIGRVTQYMHQLYVDWASNSDDWRVRHYFGHALRLQHRSNGEFGKLVRHRKPADLLHRKDQQKRALARPYEHGGSSGGEDQVEVNDDSGLTQGFTVVQKHGDFLVDGVGVEQQLAFAAEQVLGSSFVLKAFLVQSNLHPHAEGTNQVVKNNKLCLGHL</sequence>
<evidence type="ECO:0000313" key="2">
    <source>
        <dbReference type="EMBL" id="KAE8685939.1"/>
    </source>
</evidence>
<dbReference type="AlphaFoldDB" id="A0A6A2Z3F4"/>
<organism evidence="2 3">
    <name type="scientific">Hibiscus syriacus</name>
    <name type="common">Rose of Sharon</name>
    <dbReference type="NCBI Taxonomy" id="106335"/>
    <lineage>
        <taxon>Eukaryota</taxon>
        <taxon>Viridiplantae</taxon>
        <taxon>Streptophyta</taxon>
        <taxon>Embryophyta</taxon>
        <taxon>Tracheophyta</taxon>
        <taxon>Spermatophyta</taxon>
        <taxon>Magnoliopsida</taxon>
        <taxon>eudicotyledons</taxon>
        <taxon>Gunneridae</taxon>
        <taxon>Pentapetalae</taxon>
        <taxon>rosids</taxon>
        <taxon>malvids</taxon>
        <taxon>Malvales</taxon>
        <taxon>Malvaceae</taxon>
        <taxon>Malvoideae</taxon>
        <taxon>Hibiscus</taxon>
    </lineage>
</organism>
<evidence type="ECO:0000256" key="1">
    <source>
        <dbReference type="SAM" id="Phobius"/>
    </source>
</evidence>
<keyword evidence="1" id="KW-1133">Transmembrane helix</keyword>
<dbReference type="EMBL" id="VEPZ02001227">
    <property type="protein sequence ID" value="KAE8685939.1"/>
    <property type="molecule type" value="Genomic_DNA"/>
</dbReference>
<keyword evidence="1" id="KW-0472">Membrane</keyword>